<feature type="non-terminal residue" evidence="2">
    <location>
        <position position="1"/>
    </location>
</feature>
<dbReference type="Proteomes" id="UP000373149">
    <property type="component" value="Unassembled WGS sequence"/>
</dbReference>
<comment type="caution">
    <text evidence="2">The sequence shown here is derived from an EMBL/GenBank/DDBJ whole genome shotgun (WGS) entry which is preliminary data.</text>
</comment>
<dbReference type="Gene3D" id="3.30.420.40">
    <property type="match status" value="1"/>
</dbReference>
<gene>
    <name evidence="2" type="ORF">FPZ41_41720</name>
</gene>
<dbReference type="SUPFAM" id="SSF53067">
    <property type="entry name" value="Actin-like ATPase domain"/>
    <property type="match status" value="1"/>
</dbReference>
<evidence type="ECO:0000256" key="1">
    <source>
        <dbReference type="ARBA" id="ARBA00006479"/>
    </source>
</evidence>
<organism evidence="2 3">
    <name type="scientific">Streptomyces acidicola</name>
    <dbReference type="NCBI Taxonomy" id="2596892"/>
    <lineage>
        <taxon>Bacteria</taxon>
        <taxon>Bacillati</taxon>
        <taxon>Actinomycetota</taxon>
        <taxon>Actinomycetes</taxon>
        <taxon>Kitasatosporales</taxon>
        <taxon>Streptomycetaceae</taxon>
        <taxon>Streptomyces</taxon>
    </lineage>
</organism>
<protein>
    <submittedName>
        <fullName evidence="2">ROK family protein</fullName>
    </submittedName>
</protein>
<proteinExistence type="inferred from homology"/>
<dbReference type="AlphaFoldDB" id="A0A5N8X844"/>
<sequence>GVRAANLVREAVAGESGAASRFLDSLADRLTIGVASVVAVLDPGCVVLGGEVGQAGGAVLAARVAERLGRMSPLPTEVRASVLGGGAVLRGALLMARDAAQDELFGPPSSR</sequence>
<evidence type="ECO:0000313" key="3">
    <source>
        <dbReference type="Proteomes" id="UP000373149"/>
    </source>
</evidence>
<dbReference type="RefSeq" id="WP_152869499.1">
    <property type="nucleotide sequence ID" value="NZ_VMNX01000310.1"/>
</dbReference>
<dbReference type="InterPro" id="IPR043129">
    <property type="entry name" value="ATPase_NBD"/>
</dbReference>
<evidence type="ECO:0000313" key="2">
    <source>
        <dbReference type="EMBL" id="MPY54725.1"/>
    </source>
</evidence>
<dbReference type="Pfam" id="PF00480">
    <property type="entry name" value="ROK"/>
    <property type="match status" value="1"/>
</dbReference>
<dbReference type="InterPro" id="IPR000600">
    <property type="entry name" value="ROK"/>
</dbReference>
<name>A0A5N8X844_9ACTN</name>
<dbReference type="EMBL" id="VMNX01000310">
    <property type="protein sequence ID" value="MPY54725.1"/>
    <property type="molecule type" value="Genomic_DNA"/>
</dbReference>
<accession>A0A5N8X844</accession>
<comment type="similarity">
    <text evidence="1">Belongs to the ROK (NagC/XylR) family.</text>
</comment>
<reference evidence="2 3" key="1">
    <citation type="submission" date="2019-09" db="EMBL/GenBank/DDBJ databases">
        <authorList>
            <person name="Duangmal K."/>
            <person name="Teo W.F.A."/>
            <person name="Lipun K."/>
        </authorList>
    </citation>
    <scope>NUCLEOTIDE SEQUENCE [LARGE SCALE GENOMIC DNA]</scope>
    <source>
        <strain evidence="2 3">K1PN6</strain>
    </source>
</reference>
<keyword evidence="3" id="KW-1185">Reference proteome</keyword>